<reference evidence="14" key="1">
    <citation type="submission" date="2022-02" db="EMBL/GenBank/DDBJ databases">
        <title>Polaribacter sp. MSW13, isolated from seawater.</title>
        <authorList>
            <person name="Kristyanto S."/>
            <person name="Jung J."/>
            <person name="Jeon C.O."/>
        </authorList>
    </citation>
    <scope>NUCLEOTIDE SEQUENCE</scope>
    <source>
        <strain evidence="14">MSW13</strain>
    </source>
</reference>
<dbReference type="Gene3D" id="1.10.390.10">
    <property type="entry name" value="Neutral Protease Domain 2"/>
    <property type="match status" value="1"/>
</dbReference>
<dbReference type="SUPFAM" id="SSF55486">
    <property type="entry name" value="Metalloproteases ('zincins'), catalytic domain"/>
    <property type="match status" value="1"/>
</dbReference>
<dbReference type="EC" id="3.4.11.2" evidence="4"/>
<keyword evidence="15" id="KW-1185">Reference proteome</keyword>
<evidence type="ECO:0000256" key="2">
    <source>
        <dbReference type="ARBA" id="ARBA00001947"/>
    </source>
</evidence>
<keyword evidence="8" id="KW-0479">Metal-binding</keyword>
<dbReference type="InterPro" id="IPR014782">
    <property type="entry name" value="Peptidase_M1_dom"/>
</dbReference>
<dbReference type="PRINTS" id="PR00756">
    <property type="entry name" value="ALADIPTASE"/>
</dbReference>
<dbReference type="InterPro" id="IPR045357">
    <property type="entry name" value="Aminopeptidase_N-like_N"/>
</dbReference>
<keyword evidence="7" id="KW-0645">Protease</keyword>
<evidence type="ECO:0000256" key="7">
    <source>
        <dbReference type="ARBA" id="ARBA00022670"/>
    </source>
</evidence>
<comment type="cofactor">
    <cofactor evidence="2">
        <name>Zn(2+)</name>
        <dbReference type="ChEBI" id="CHEBI:29105"/>
    </cofactor>
</comment>
<gene>
    <name evidence="14" type="ORF">MC378_08045</name>
</gene>
<name>A0A9X1VM94_9FLAO</name>
<dbReference type="GO" id="GO:0006508">
    <property type="term" value="P:proteolysis"/>
    <property type="evidence" value="ECO:0007669"/>
    <property type="project" value="UniProtKB-KW"/>
</dbReference>
<evidence type="ECO:0000256" key="6">
    <source>
        <dbReference type="ARBA" id="ARBA00022438"/>
    </source>
</evidence>
<keyword evidence="6 14" id="KW-0031">Aminopeptidase</keyword>
<organism evidence="14 15">
    <name type="scientific">Polaribacter marinus</name>
    <dbReference type="NCBI Taxonomy" id="2916838"/>
    <lineage>
        <taxon>Bacteria</taxon>
        <taxon>Pseudomonadati</taxon>
        <taxon>Bacteroidota</taxon>
        <taxon>Flavobacteriia</taxon>
        <taxon>Flavobacteriales</taxon>
        <taxon>Flavobacteriaceae</taxon>
    </lineage>
</organism>
<protein>
    <recommendedName>
        <fullName evidence="5">Aminopeptidase N</fullName>
        <ecNumber evidence="4">3.4.11.2</ecNumber>
    </recommendedName>
</protein>
<dbReference type="PANTHER" id="PTHR11533:SF174">
    <property type="entry name" value="PUROMYCIN-SENSITIVE AMINOPEPTIDASE-RELATED"/>
    <property type="match status" value="1"/>
</dbReference>
<dbReference type="Gene3D" id="2.60.40.1730">
    <property type="entry name" value="tricorn interacting facor f3 domain"/>
    <property type="match status" value="1"/>
</dbReference>
<dbReference type="InterPro" id="IPR001930">
    <property type="entry name" value="Peptidase_M1"/>
</dbReference>
<evidence type="ECO:0000256" key="5">
    <source>
        <dbReference type="ARBA" id="ARBA00015611"/>
    </source>
</evidence>
<keyword evidence="10" id="KW-0862">Zinc</keyword>
<evidence type="ECO:0000256" key="1">
    <source>
        <dbReference type="ARBA" id="ARBA00000098"/>
    </source>
</evidence>
<proteinExistence type="inferred from homology"/>
<dbReference type="GO" id="GO:0070006">
    <property type="term" value="F:metalloaminopeptidase activity"/>
    <property type="evidence" value="ECO:0007669"/>
    <property type="project" value="TreeGrafter"/>
</dbReference>
<dbReference type="GO" id="GO:0008270">
    <property type="term" value="F:zinc ion binding"/>
    <property type="evidence" value="ECO:0007669"/>
    <property type="project" value="InterPro"/>
</dbReference>
<dbReference type="InterPro" id="IPR042097">
    <property type="entry name" value="Aminopeptidase_N-like_N_sf"/>
</dbReference>
<dbReference type="GO" id="GO:0005615">
    <property type="term" value="C:extracellular space"/>
    <property type="evidence" value="ECO:0007669"/>
    <property type="project" value="TreeGrafter"/>
</dbReference>
<dbReference type="SUPFAM" id="SSF63737">
    <property type="entry name" value="Leukotriene A4 hydrolase N-terminal domain"/>
    <property type="match status" value="1"/>
</dbReference>
<dbReference type="AlphaFoldDB" id="A0A9X1VM94"/>
<sequence>MKYSLYFFLCLVVLASCNNITTKKVELEKGISFELATYRKQQIADVVYNLHFKIPKEKTTSIASNLTVNFTVNDLKNDVFLDFNEDVSKLKTLKINGNKSVINHQKEHVIIDKKNLILGKNTVELFFDAGEKSLNRNDDFLYTLLVPDRASTLFPCFDQPDIKAKYNLRITAPKDWQVLAGGFEENSLELDRFIEHTFATTDLMSSYLFSFVAGKFTVTTKNPGAFDMRFLYRETNEEKITESVDEVFKIHQNAIDFLEDYTAVKFPFQKMDFAAIPPFQYGGMEHVGAIQYRQSSLFLDKNATQNGKLKRAKLIAHETSHMWFGDLVTMKWFNDVWMKEVFANFMADKIMNPVFPEVNHQLNFMMSHYPSAYSEDRTKGTNAIRQYLGNLKNAGSLYGRIIYNKAPIMMRQLEYLLGEVIFKEGMQEYIKTYANSNADWNELVSILDEKSTRDIKKWSDVWVNSSGRPVFYEEIEYNEEGNVTKFILHQKAEDGSDKIWTQSFKIKLIDKVGAQKIINIKNIEKSFEITSQIKDFKPQQVLYNVNGFGYGVFPIYKDEIYSYKNINDEVSRGYQFINLYENMLVGNVSSLVTYQVLLDAIKIEKNELITNYLSGRIQNIFWTFLTEEQQNKIQNKTEDAVLRLLEEDLPKNIKKTLFGLYKSVAFSEKGKTNLYEIWSKKKIIQNLFLNENDDASLATKLAIFKHPKAIEILEEQQTRISNSDRLERFKWLLPSLSNDQVVRNHFMKSLLEKENRDKESWVQTALNNIHHPLRQKSSIKYLKPILNKLEEVQLTGDIFFPKGWLTSSIGNYSSKEAHAILQQFLEENLGYNPILLKKLHQTTDNLERAQSIKK</sequence>
<keyword evidence="9" id="KW-0378">Hydrolase</keyword>
<dbReference type="GO" id="GO:0005737">
    <property type="term" value="C:cytoplasm"/>
    <property type="evidence" value="ECO:0007669"/>
    <property type="project" value="TreeGrafter"/>
</dbReference>
<comment type="catalytic activity">
    <reaction evidence="1">
        <text>Release of an N-terminal amino acid, Xaa-|-Yaa- from a peptide, amide or arylamide. Xaa is preferably Ala, but may be most amino acids including Pro (slow action). When a terminal hydrophobic residue is followed by a prolyl residue, the two may be released as an intact Xaa-Pro dipeptide.</text>
        <dbReference type="EC" id="3.4.11.2"/>
    </reaction>
</comment>
<dbReference type="GO" id="GO:0043171">
    <property type="term" value="P:peptide catabolic process"/>
    <property type="evidence" value="ECO:0007669"/>
    <property type="project" value="TreeGrafter"/>
</dbReference>
<evidence type="ECO:0000259" key="13">
    <source>
        <dbReference type="Pfam" id="PF17900"/>
    </source>
</evidence>
<evidence type="ECO:0000313" key="15">
    <source>
        <dbReference type="Proteomes" id="UP001139369"/>
    </source>
</evidence>
<comment type="similarity">
    <text evidence="3">Belongs to the peptidase M1 family.</text>
</comment>
<evidence type="ECO:0000259" key="12">
    <source>
        <dbReference type="Pfam" id="PF01433"/>
    </source>
</evidence>
<dbReference type="GO" id="GO:0016285">
    <property type="term" value="F:alanyl aminopeptidase activity"/>
    <property type="evidence" value="ECO:0007669"/>
    <property type="project" value="UniProtKB-EC"/>
</dbReference>
<dbReference type="GO" id="GO:0042277">
    <property type="term" value="F:peptide binding"/>
    <property type="evidence" value="ECO:0007669"/>
    <property type="project" value="TreeGrafter"/>
</dbReference>
<evidence type="ECO:0000256" key="8">
    <source>
        <dbReference type="ARBA" id="ARBA00022723"/>
    </source>
</evidence>
<dbReference type="CDD" id="cd09602">
    <property type="entry name" value="M1_APN"/>
    <property type="match status" value="1"/>
</dbReference>
<evidence type="ECO:0000256" key="4">
    <source>
        <dbReference type="ARBA" id="ARBA00012564"/>
    </source>
</evidence>
<dbReference type="InterPro" id="IPR027268">
    <property type="entry name" value="Peptidase_M4/M1_CTD_sf"/>
</dbReference>
<dbReference type="Pfam" id="PF17900">
    <property type="entry name" value="Peptidase_M1_N"/>
    <property type="match status" value="1"/>
</dbReference>
<dbReference type="PROSITE" id="PS51257">
    <property type="entry name" value="PROKAR_LIPOPROTEIN"/>
    <property type="match status" value="1"/>
</dbReference>
<evidence type="ECO:0000256" key="9">
    <source>
        <dbReference type="ARBA" id="ARBA00022801"/>
    </source>
</evidence>
<dbReference type="RefSeq" id="WP_242178245.1">
    <property type="nucleotide sequence ID" value="NZ_JAKQYM010000005.1"/>
</dbReference>
<evidence type="ECO:0000256" key="10">
    <source>
        <dbReference type="ARBA" id="ARBA00022833"/>
    </source>
</evidence>
<dbReference type="GO" id="GO:0016020">
    <property type="term" value="C:membrane"/>
    <property type="evidence" value="ECO:0007669"/>
    <property type="project" value="TreeGrafter"/>
</dbReference>
<dbReference type="Pfam" id="PF01433">
    <property type="entry name" value="Peptidase_M1"/>
    <property type="match status" value="1"/>
</dbReference>
<dbReference type="EMBL" id="JAKQYM010000005">
    <property type="protein sequence ID" value="MCI2229114.1"/>
    <property type="molecule type" value="Genomic_DNA"/>
</dbReference>
<feature type="domain" description="Peptidase M1 membrane alanine aminopeptidase" evidence="12">
    <location>
        <begin position="249"/>
        <end position="462"/>
    </location>
</feature>
<accession>A0A9X1VM94</accession>
<comment type="caution">
    <text evidence="14">The sequence shown here is derived from an EMBL/GenBank/DDBJ whole genome shotgun (WGS) entry which is preliminary data.</text>
</comment>
<evidence type="ECO:0000256" key="11">
    <source>
        <dbReference type="ARBA" id="ARBA00023049"/>
    </source>
</evidence>
<dbReference type="Proteomes" id="UP001139369">
    <property type="component" value="Unassembled WGS sequence"/>
</dbReference>
<keyword evidence="11" id="KW-0482">Metalloprotease</keyword>
<evidence type="ECO:0000313" key="14">
    <source>
        <dbReference type="EMBL" id="MCI2229114.1"/>
    </source>
</evidence>
<dbReference type="PANTHER" id="PTHR11533">
    <property type="entry name" value="PROTEASE M1 ZINC METALLOPROTEASE"/>
    <property type="match status" value="1"/>
</dbReference>
<dbReference type="InterPro" id="IPR050344">
    <property type="entry name" value="Peptidase_M1_aminopeptidases"/>
</dbReference>
<feature type="domain" description="Aminopeptidase N-like N-terminal" evidence="13">
    <location>
        <begin position="69"/>
        <end position="208"/>
    </location>
</feature>
<evidence type="ECO:0000256" key="3">
    <source>
        <dbReference type="ARBA" id="ARBA00010136"/>
    </source>
</evidence>